<dbReference type="SUPFAM" id="SSF53850">
    <property type="entry name" value="Periplasmic binding protein-like II"/>
    <property type="match status" value="1"/>
</dbReference>
<keyword evidence="7" id="KW-1185">Reference proteome</keyword>
<evidence type="ECO:0000256" key="2">
    <source>
        <dbReference type="ARBA" id="ARBA00023015"/>
    </source>
</evidence>
<dbReference type="AlphaFoldDB" id="A0A1X7HV64"/>
<dbReference type="SUPFAM" id="SSF46785">
    <property type="entry name" value="Winged helix' DNA-binding domain"/>
    <property type="match status" value="1"/>
</dbReference>
<dbReference type="STRING" id="1515439.SAMN06265784_10123"/>
<proteinExistence type="inferred from homology"/>
<dbReference type="PANTHER" id="PTHR30537">
    <property type="entry name" value="HTH-TYPE TRANSCRIPTIONAL REGULATOR"/>
    <property type="match status" value="1"/>
</dbReference>
<evidence type="ECO:0000313" key="7">
    <source>
        <dbReference type="Proteomes" id="UP000193228"/>
    </source>
</evidence>
<evidence type="ECO:0000256" key="4">
    <source>
        <dbReference type="ARBA" id="ARBA00023163"/>
    </source>
</evidence>
<protein>
    <submittedName>
        <fullName evidence="6">Transcriptional regulator, LysR family</fullName>
    </submittedName>
</protein>
<dbReference type="InterPro" id="IPR005119">
    <property type="entry name" value="LysR_subst-bd"/>
</dbReference>
<dbReference type="Pfam" id="PF00126">
    <property type="entry name" value="HTH_1"/>
    <property type="match status" value="1"/>
</dbReference>
<dbReference type="Pfam" id="PF03466">
    <property type="entry name" value="LysR_substrate"/>
    <property type="match status" value="1"/>
</dbReference>
<keyword evidence="2" id="KW-0805">Transcription regulation</keyword>
<dbReference type="FunFam" id="1.10.10.10:FF:000001">
    <property type="entry name" value="LysR family transcriptional regulator"/>
    <property type="match status" value="1"/>
</dbReference>
<dbReference type="RefSeq" id="WP_085480240.1">
    <property type="nucleotide sequence ID" value="NZ_FXAT01000001.1"/>
</dbReference>
<dbReference type="InterPro" id="IPR036390">
    <property type="entry name" value="WH_DNA-bd_sf"/>
</dbReference>
<dbReference type="Gene3D" id="1.10.10.10">
    <property type="entry name" value="Winged helix-like DNA-binding domain superfamily/Winged helix DNA-binding domain"/>
    <property type="match status" value="1"/>
</dbReference>
<organism evidence="6 7">
    <name type="scientific">Paraburkholderia susongensis</name>
    <dbReference type="NCBI Taxonomy" id="1515439"/>
    <lineage>
        <taxon>Bacteria</taxon>
        <taxon>Pseudomonadati</taxon>
        <taxon>Pseudomonadota</taxon>
        <taxon>Betaproteobacteria</taxon>
        <taxon>Burkholderiales</taxon>
        <taxon>Burkholderiaceae</taxon>
        <taxon>Paraburkholderia</taxon>
    </lineage>
</organism>
<dbReference type="CDD" id="cd08422">
    <property type="entry name" value="PBP2_CrgA_like"/>
    <property type="match status" value="1"/>
</dbReference>
<dbReference type="EMBL" id="FXAT01000001">
    <property type="protein sequence ID" value="SMG05886.1"/>
    <property type="molecule type" value="Genomic_DNA"/>
</dbReference>
<dbReference type="InterPro" id="IPR000847">
    <property type="entry name" value="LysR_HTH_N"/>
</dbReference>
<dbReference type="PROSITE" id="PS50931">
    <property type="entry name" value="HTH_LYSR"/>
    <property type="match status" value="1"/>
</dbReference>
<feature type="domain" description="HTH lysR-type" evidence="5">
    <location>
        <begin position="16"/>
        <end position="63"/>
    </location>
</feature>
<gene>
    <name evidence="6" type="ORF">SAMN06265784_10123</name>
</gene>
<sequence>MPFDERVLNGMGVLTAIVDCGSFAAAGEALDMSQSGVSRSVARLEARLGIRLFDRTTRSVTLTDEGRRFYEQIVPLLGGLEEAAASASQGASAVRGRLRVNMDPFFSRLVLGQRLGGFIEKHHELHLELVTRDQLGDMVEDGFDLAIRFGAPPVSPLVARKLLDTRILTVAAPSYLKKHGQPANPAELESGKHVCIKFRDPITGYPFAWEFHRGRKKLAITPQGRLTINDAGTLHSVCIAGQGIAQILGLGSESLLASGKLVELFSDWRDAVYPLYALYPSRHHPPAKVRAFLDFIVSLTGGAAREASAG</sequence>
<dbReference type="PRINTS" id="PR00039">
    <property type="entry name" value="HTHLYSR"/>
</dbReference>
<dbReference type="Gene3D" id="3.40.190.290">
    <property type="match status" value="1"/>
</dbReference>
<dbReference type="InterPro" id="IPR058163">
    <property type="entry name" value="LysR-type_TF_proteobact-type"/>
</dbReference>
<dbReference type="Proteomes" id="UP000193228">
    <property type="component" value="Unassembled WGS sequence"/>
</dbReference>
<dbReference type="OrthoDB" id="8650959at2"/>
<dbReference type="InterPro" id="IPR036388">
    <property type="entry name" value="WH-like_DNA-bd_sf"/>
</dbReference>
<reference evidence="7" key="1">
    <citation type="submission" date="2017-04" db="EMBL/GenBank/DDBJ databases">
        <authorList>
            <person name="Varghese N."/>
            <person name="Submissions S."/>
        </authorList>
    </citation>
    <scope>NUCLEOTIDE SEQUENCE [LARGE SCALE GENOMIC DNA]</scope>
    <source>
        <strain evidence="7">LMG 29540</strain>
    </source>
</reference>
<dbReference type="GO" id="GO:0003700">
    <property type="term" value="F:DNA-binding transcription factor activity"/>
    <property type="evidence" value="ECO:0007669"/>
    <property type="project" value="InterPro"/>
</dbReference>
<dbReference type="PANTHER" id="PTHR30537:SF5">
    <property type="entry name" value="HTH-TYPE TRANSCRIPTIONAL ACTIVATOR TTDR-RELATED"/>
    <property type="match status" value="1"/>
</dbReference>
<evidence type="ECO:0000313" key="6">
    <source>
        <dbReference type="EMBL" id="SMG05886.1"/>
    </source>
</evidence>
<evidence type="ECO:0000256" key="1">
    <source>
        <dbReference type="ARBA" id="ARBA00009437"/>
    </source>
</evidence>
<dbReference type="GO" id="GO:0003677">
    <property type="term" value="F:DNA binding"/>
    <property type="evidence" value="ECO:0007669"/>
    <property type="project" value="UniProtKB-KW"/>
</dbReference>
<keyword evidence="3" id="KW-0238">DNA-binding</keyword>
<name>A0A1X7HV64_9BURK</name>
<evidence type="ECO:0000259" key="5">
    <source>
        <dbReference type="PROSITE" id="PS50931"/>
    </source>
</evidence>
<evidence type="ECO:0000256" key="3">
    <source>
        <dbReference type="ARBA" id="ARBA00023125"/>
    </source>
</evidence>
<keyword evidence="4" id="KW-0804">Transcription</keyword>
<comment type="similarity">
    <text evidence="1">Belongs to the LysR transcriptional regulatory family.</text>
</comment>
<accession>A0A1X7HV64</accession>